<dbReference type="Gene3D" id="3.30.70.360">
    <property type="match status" value="1"/>
</dbReference>
<evidence type="ECO:0000256" key="22">
    <source>
        <dbReference type="ARBA" id="ARBA00048827"/>
    </source>
</evidence>
<evidence type="ECO:0000256" key="3">
    <source>
        <dbReference type="ARBA" id="ARBA00022670"/>
    </source>
</evidence>
<evidence type="ECO:0000256" key="5">
    <source>
        <dbReference type="ARBA" id="ARBA00022801"/>
    </source>
</evidence>
<keyword evidence="5" id="KW-0378">Hydrolase</keyword>
<comment type="catalytic activity">
    <reaction evidence="26">
        <text>N-(9Z-octadecenoyl)-L-lysine + H2O = L-lysine + (9Z)-octadecenoate</text>
        <dbReference type="Rhea" id="RHEA:64192"/>
        <dbReference type="ChEBI" id="CHEBI:15377"/>
        <dbReference type="ChEBI" id="CHEBI:30823"/>
        <dbReference type="ChEBI" id="CHEBI:32551"/>
        <dbReference type="ChEBI" id="CHEBI:149731"/>
    </reaction>
    <physiologicalReaction direction="left-to-right" evidence="26">
        <dbReference type="Rhea" id="RHEA:64193"/>
    </physiologicalReaction>
</comment>
<dbReference type="InterPro" id="IPR036264">
    <property type="entry name" value="Bact_exopeptidase_dim_dom"/>
</dbReference>
<comment type="function">
    <text evidence="8">Secreted enzyme that regulates the endogenous N-fatty acyl amino acid (NAAs) tissue and circulating levels by functioning as a bidirectional NAA synthase/hydrolase. It condenses free fatty acids and free amino acids to generate NAAs and bidirectionally catalyzes the reverse hydrolysis reaction. Some of these NAAs stimulate oxidative metabolism via mitochondrial uncoupling, increasing energy expenditure in a UPC1-independent manner. Thereby, this secreted protein may indirectly regulate whole body energy expenditure. PM20D1 circulates in tight association with both low- and high-density (LDL and HDL,respectively) lipoprotein particles.</text>
</comment>
<evidence type="ECO:0000256" key="27">
    <source>
        <dbReference type="SAM" id="SignalP"/>
    </source>
</evidence>
<evidence type="ECO:0000313" key="29">
    <source>
        <dbReference type="EMBL" id="CAG5098893.1"/>
    </source>
</evidence>
<organism evidence="29 30">
    <name type="scientific">Oikopleura dioica</name>
    <name type="common">Tunicate</name>
    <dbReference type="NCBI Taxonomy" id="34765"/>
    <lineage>
        <taxon>Eukaryota</taxon>
        <taxon>Metazoa</taxon>
        <taxon>Chordata</taxon>
        <taxon>Tunicata</taxon>
        <taxon>Appendicularia</taxon>
        <taxon>Copelata</taxon>
        <taxon>Oikopleuridae</taxon>
        <taxon>Oikopleura</taxon>
    </lineage>
</organism>
<dbReference type="InterPro" id="IPR011650">
    <property type="entry name" value="Peptidase_M20_dimer"/>
</dbReference>
<comment type="catalytic activity">
    <reaction evidence="18">
        <text>an N-acyl-L-amino acid + H2O = an L-alpha-amino acid + a carboxylate</text>
        <dbReference type="Rhea" id="RHEA:15565"/>
        <dbReference type="ChEBI" id="CHEBI:15377"/>
        <dbReference type="ChEBI" id="CHEBI:29067"/>
        <dbReference type="ChEBI" id="CHEBI:59869"/>
        <dbReference type="ChEBI" id="CHEBI:59874"/>
        <dbReference type="EC" id="3.5.1.14"/>
    </reaction>
    <physiologicalReaction direction="left-to-right" evidence="18">
        <dbReference type="Rhea" id="RHEA:15566"/>
    </physiologicalReaction>
    <physiologicalReaction direction="right-to-left" evidence="18">
        <dbReference type="Rhea" id="RHEA:15567"/>
    </physiologicalReaction>
</comment>
<feature type="signal peptide" evidence="27">
    <location>
        <begin position="1"/>
        <end position="22"/>
    </location>
</feature>
<dbReference type="InterPro" id="IPR047177">
    <property type="entry name" value="Pept_M20A"/>
</dbReference>
<comment type="catalytic activity">
    <reaction evidence="19">
        <text>N-(9Z-octadecenoyl)-L-serine + H2O = L-serine + (9Z)-octadecenoate</text>
        <dbReference type="Rhea" id="RHEA:51352"/>
        <dbReference type="ChEBI" id="CHEBI:15377"/>
        <dbReference type="ChEBI" id="CHEBI:30823"/>
        <dbReference type="ChEBI" id="CHEBI:33384"/>
        <dbReference type="ChEBI" id="CHEBI:134031"/>
    </reaction>
    <physiologicalReaction direction="left-to-right" evidence="19">
        <dbReference type="Rhea" id="RHEA:51353"/>
    </physiologicalReaction>
</comment>
<evidence type="ECO:0000256" key="12">
    <source>
        <dbReference type="ARBA" id="ARBA00047866"/>
    </source>
</evidence>
<evidence type="ECO:0000256" key="23">
    <source>
        <dbReference type="ARBA" id="ARBA00048840"/>
    </source>
</evidence>
<keyword evidence="6" id="KW-0862">Zinc</keyword>
<comment type="catalytic activity">
    <reaction evidence="25">
        <text>N-(5Z,8Z,11Z,14Z-eicosatetraenoyl)-L-serine + H2O = (5Z,8Z,11Z,14Z)-eicosatetraenoate + L-serine</text>
        <dbReference type="Rhea" id="RHEA:64116"/>
        <dbReference type="ChEBI" id="CHEBI:15377"/>
        <dbReference type="ChEBI" id="CHEBI:32395"/>
        <dbReference type="ChEBI" id="CHEBI:33384"/>
        <dbReference type="ChEBI" id="CHEBI:149697"/>
    </reaction>
    <physiologicalReaction direction="left-to-right" evidence="25">
        <dbReference type="Rhea" id="RHEA:64117"/>
    </physiologicalReaction>
    <physiologicalReaction direction="right-to-left" evidence="25">
        <dbReference type="Rhea" id="RHEA:64118"/>
    </physiologicalReaction>
</comment>
<dbReference type="SUPFAM" id="SSF53187">
    <property type="entry name" value="Zn-dependent exopeptidases"/>
    <property type="match status" value="1"/>
</dbReference>
<comment type="pathway">
    <text evidence="7">Amino-acid metabolism.</text>
</comment>
<keyword evidence="3" id="KW-0645">Protease</keyword>
<evidence type="ECO:0000256" key="16">
    <source>
        <dbReference type="ARBA" id="ARBA00048380"/>
    </source>
</evidence>
<dbReference type="PANTHER" id="PTHR45962:SF1">
    <property type="entry name" value="N-FATTY-ACYL-AMINO ACID SYNTHASE_HYDROLASE PM20D1"/>
    <property type="match status" value="1"/>
</dbReference>
<evidence type="ECO:0000256" key="25">
    <source>
        <dbReference type="ARBA" id="ARBA00049100"/>
    </source>
</evidence>
<evidence type="ECO:0000256" key="11">
    <source>
        <dbReference type="ARBA" id="ARBA00047723"/>
    </source>
</evidence>
<dbReference type="EMBL" id="OU015569">
    <property type="protein sequence ID" value="CAG5098893.1"/>
    <property type="molecule type" value="Genomic_DNA"/>
</dbReference>
<dbReference type="Gene3D" id="3.40.630.10">
    <property type="entry name" value="Zn peptidases"/>
    <property type="match status" value="1"/>
</dbReference>
<evidence type="ECO:0000256" key="1">
    <source>
        <dbReference type="ARBA" id="ARBA00004872"/>
    </source>
</evidence>
<keyword evidence="30" id="KW-1185">Reference proteome</keyword>
<name>A0ABN7SL82_OIKDI</name>
<comment type="catalytic activity">
    <reaction evidence="23">
        <text>an N-acyl-aromatic L-alpha-amino acid + H2O = an aromatic L-alpha-amino acid + a carboxylate</text>
        <dbReference type="Rhea" id="RHEA:54184"/>
        <dbReference type="ChEBI" id="CHEBI:15377"/>
        <dbReference type="ChEBI" id="CHEBI:29067"/>
        <dbReference type="ChEBI" id="CHEBI:84824"/>
        <dbReference type="ChEBI" id="CHEBI:138093"/>
        <dbReference type="EC" id="3.5.1.114"/>
    </reaction>
    <physiologicalReaction direction="left-to-right" evidence="23">
        <dbReference type="Rhea" id="RHEA:54185"/>
    </physiologicalReaction>
    <physiologicalReaction direction="right-to-left" evidence="23">
        <dbReference type="Rhea" id="RHEA:54186"/>
    </physiologicalReaction>
</comment>
<evidence type="ECO:0000256" key="6">
    <source>
        <dbReference type="ARBA" id="ARBA00022833"/>
    </source>
</evidence>
<evidence type="ECO:0000256" key="7">
    <source>
        <dbReference type="ARBA" id="ARBA00034698"/>
    </source>
</evidence>
<evidence type="ECO:0000256" key="13">
    <source>
        <dbReference type="ARBA" id="ARBA00047874"/>
    </source>
</evidence>
<evidence type="ECO:0000313" key="30">
    <source>
        <dbReference type="Proteomes" id="UP001158576"/>
    </source>
</evidence>
<evidence type="ECO:0000256" key="17">
    <source>
        <dbReference type="ARBA" id="ARBA00048402"/>
    </source>
</evidence>
<comment type="catalytic activity">
    <reaction evidence="24">
        <text>L-phenylalanine + (9Z)-octadecenoate = N-(9Z-octadecenoyl)-L-phenylalanine + H2O</text>
        <dbReference type="Rhea" id="RHEA:51300"/>
        <dbReference type="ChEBI" id="CHEBI:15377"/>
        <dbReference type="ChEBI" id="CHEBI:30823"/>
        <dbReference type="ChEBI" id="CHEBI:58095"/>
        <dbReference type="ChEBI" id="CHEBI:134020"/>
    </reaction>
    <physiologicalReaction direction="left-to-right" evidence="24">
        <dbReference type="Rhea" id="RHEA:51301"/>
    </physiologicalReaction>
    <physiologicalReaction direction="right-to-left" evidence="24">
        <dbReference type="Rhea" id="RHEA:51302"/>
    </physiologicalReaction>
</comment>
<feature type="domain" description="Peptidase M20 dimerisation" evidence="28">
    <location>
        <begin position="246"/>
        <end position="390"/>
    </location>
</feature>
<reference evidence="29 30" key="1">
    <citation type="submission" date="2021-04" db="EMBL/GenBank/DDBJ databases">
        <authorList>
            <person name="Bliznina A."/>
        </authorList>
    </citation>
    <scope>NUCLEOTIDE SEQUENCE [LARGE SCALE GENOMIC DNA]</scope>
</reference>
<keyword evidence="4" id="KW-0479">Metal-binding</keyword>
<evidence type="ECO:0000256" key="21">
    <source>
        <dbReference type="ARBA" id="ARBA00048822"/>
    </source>
</evidence>
<comment type="similarity">
    <text evidence="2">Belongs to the peptidase M20A family.</text>
</comment>
<comment type="catalytic activity">
    <reaction evidence="22">
        <text>N-(9Z-octadecenoyl)-L-leucine + H2O = L-leucine + (9Z)-octadecenoate</text>
        <dbReference type="Rhea" id="RHEA:51360"/>
        <dbReference type="ChEBI" id="CHEBI:15377"/>
        <dbReference type="ChEBI" id="CHEBI:30823"/>
        <dbReference type="ChEBI" id="CHEBI:57427"/>
        <dbReference type="ChEBI" id="CHEBI:134035"/>
    </reaction>
    <physiologicalReaction direction="left-to-right" evidence="22">
        <dbReference type="Rhea" id="RHEA:51361"/>
    </physiologicalReaction>
    <physiologicalReaction direction="right-to-left" evidence="22">
        <dbReference type="Rhea" id="RHEA:51362"/>
    </physiologicalReaction>
</comment>
<comment type="catalytic activity">
    <reaction evidence="20">
        <text>N-(9Z-octadecenoyl)-L-glutamine + H2O = L-glutamine + (9Z)-octadecenoate</text>
        <dbReference type="Rhea" id="RHEA:51356"/>
        <dbReference type="ChEBI" id="CHEBI:15377"/>
        <dbReference type="ChEBI" id="CHEBI:30823"/>
        <dbReference type="ChEBI" id="CHEBI:58359"/>
        <dbReference type="ChEBI" id="CHEBI:134033"/>
    </reaction>
    <physiologicalReaction direction="left-to-right" evidence="20">
        <dbReference type="Rhea" id="RHEA:51357"/>
    </physiologicalReaction>
</comment>
<evidence type="ECO:0000256" key="14">
    <source>
        <dbReference type="ARBA" id="ARBA00047879"/>
    </source>
</evidence>
<evidence type="ECO:0000256" key="2">
    <source>
        <dbReference type="ARBA" id="ARBA00006247"/>
    </source>
</evidence>
<dbReference type="PANTHER" id="PTHR45962">
    <property type="entry name" value="N-FATTY-ACYL-AMINO ACID SYNTHASE/HYDROLASE PM20D1"/>
    <property type="match status" value="1"/>
</dbReference>
<comment type="catalytic activity">
    <reaction evidence="15">
        <text>N-(9Z-octadecenoyl)-L-methionine + H2O = (9Z)-octadecenoate + L-methionine</text>
        <dbReference type="Rhea" id="RHEA:64144"/>
        <dbReference type="ChEBI" id="CHEBI:15377"/>
        <dbReference type="ChEBI" id="CHEBI:30823"/>
        <dbReference type="ChEBI" id="CHEBI:57844"/>
        <dbReference type="ChEBI" id="CHEBI:149732"/>
    </reaction>
    <physiologicalReaction direction="left-to-right" evidence="15">
        <dbReference type="Rhea" id="RHEA:64145"/>
    </physiologicalReaction>
</comment>
<comment type="catalytic activity">
    <reaction evidence="16">
        <text>N-(9Z-octadecenoyl)-L-asparagine + H2O = L-asparagine + (9Z)-octadecenoate</text>
        <dbReference type="Rhea" id="RHEA:64136"/>
        <dbReference type="ChEBI" id="CHEBI:15377"/>
        <dbReference type="ChEBI" id="CHEBI:30823"/>
        <dbReference type="ChEBI" id="CHEBI:58048"/>
        <dbReference type="ChEBI" id="CHEBI:149730"/>
    </reaction>
    <physiologicalReaction direction="left-to-right" evidence="16">
        <dbReference type="Rhea" id="RHEA:64137"/>
    </physiologicalReaction>
</comment>
<dbReference type="InterPro" id="IPR002933">
    <property type="entry name" value="Peptidase_M20"/>
</dbReference>
<evidence type="ECO:0000256" key="8">
    <source>
        <dbReference type="ARBA" id="ARBA00046147"/>
    </source>
</evidence>
<evidence type="ECO:0000256" key="19">
    <source>
        <dbReference type="ARBA" id="ARBA00048597"/>
    </source>
</evidence>
<dbReference type="Pfam" id="PF01546">
    <property type="entry name" value="Peptidase_M20"/>
    <property type="match status" value="1"/>
</dbReference>
<accession>A0ABN7SL82</accession>
<evidence type="ECO:0000259" key="28">
    <source>
        <dbReference type="Pfam" id="PF07687"/>
    </source>
</evidence>
<comment type="catalytic activity">
    <reaction evidence="14">
        <text>N-hexadecanoyl-L-phenylalanine + H2O = hexadecanoate + L-phenylalanine</text>
        <dbReference type="Rhea" id="RHEA:64124"/>
        <dbReference type="ChEBI" id="CHEBI:7896"/>
        <dbReference type="ChEBI" id="CHEBI:15377"/>
        <dbReference type="ChEBI" id="CHEBI:58095"/>
        <dbReference type="ChEBI" id="CHEBI:149699"/>
    </reaction>
    <physiologicalReaction direction="left-to-right" evidence="14">
        <dbReference type="Rhea" id="RHEA:64125"/>
    </physiologicalReaction>
</comment>
<dbReference type="SUPFAM" id="SSF55031">
    <property type="entry name" value="Bacterial exopeptidase dimerisation domain"/>
    <property type="match status" value="1"/>
</dbReference>
<evidence type="ECO:0000256" key="20">
    <source>
        <dbReference type="ARBA" id="ARBA00048729"/>
    </source>
</evidence>
<sequence>MPRKSWLLILPIVIVLFVNTTTKNHVCDHEAPISDEERVKLSPDIRDRMVKALEFKTISVEDGMEDIYSNEFVKFWHYIYEQYPRIFSSEDPDVQVDRIEFENGKETIVVIIEGTDRTLKPGLFISHADVVPAIRKEWTHDPFKPFVTEDFVQARGAYDCKSILMAQLEALHALLLNGEKPPRKTYFLFPHDEEVGGFGAQEAAKIFRERYNIQSDGFAFIIDEGMPPIRNGLPGVTKPLLTIGYTAKGYLTVELTVNYAKVGHASIPEKESSITILSDALSRINANPQPNQFGKSIEVEMMEGLVPYLPWTIKPVIANLWLFRPLVALAANFDKQMNAFFRTTSAITIFNAGYKSNVIPIQARAVVNHRIHPGQTISQVLEHLERVIDDDRVLITQEEGALEADKVTPRDSLYGRKIVHSLNRTIKDIIAIPGIFLAACDARWLQDFSDHIFRFYPFVMEKEDLPGIHGREEKLRWQSYEDGINFYLDFFRHMDENDLPPGHTEL</sequence>
<comment type="pathway">
    <text evidence="1">Lipid metabolism; fatty acid metabolism.</text>
</comment>
<evidence type="ECO:0000256" key="26">
    <source>
        <dbReference type="ARBA" id="ARBA00049457"/>
    </source>
</evidence>
<dbReference type="Pfam" id="PF07687">
    <property type="entry name" value="M20_dimer"/>
    <property type="match status" value="1"/>
</dbReference>
<proteinExistence type="inferred from homology"/>
<comment type="catalytic activity">
    <reaction evidence="10">
        <text>N-(4Z,7Z,10Z,13Z,16Z,19Z-docosahexaenoyl)-L-phenylalanine + H2O = (4Z,7Z,10Z,13Z,16Z,19Z)-docosahexaenoate + L-phenylalanine</text>
        <dbReference type="Rhea" id="RHEA:64132"/>
        <dbReference type="ChEBI" id="CHEBI:15377"/>
        <dbReference type="ChEBI" id="CHEBI:58095"/>
        <dbReference type="ChEBI" id="CHEBI:77016"/>
        <dbReference type="ChEBI" id="CHEBI:149701"/>
    </reaction>
    <physiologicalReaction direction="left-to-right" evidence="10">
        <dbReference type="Rhea" id="RHEA:64133"/>
    </physiologicalReaction>
</comment>
<gene>
    <name evidence="29" type="ORF">OKIOD_LOCUS7627</name>
</gene>
<protein>
    <submittedName>
        <fullName evidence="29">Oidioi.mRNA.OKI2018_I69.XSR.g16069.t1.cds</fullName>
    </submittedName>
</protein>
<evidence type="ECO:0000256" key="10">
    <source>
        <dbReference type="ARBA" id="ARBA00047567"/>
    </source>
</evidence>
<comment type="catalytic activity">
    <reaction evidence="21">
        <text>N-(9Z-octadecenoyl)-L-tryptophan + H2O = L-tryptophan + (9Z)-octadecenoate</text>
        <dbReference type="Rhea" id="RHEA:64176"/>
        <dbReference type="ChEBI" id="CHEBI:15377"/>
        <dbReference type="ChEBI" id="CHEBI:30823"/>
        <dbReference type="ChEBI" id="CHEBI:57912"/>
        <dbReference type="ChEBI" id="CHEBI:149733"/>
    </reaction>
    <physiologicalReaction direction="left-to-right" evidence="21">
        <dbReference type="Rhea" id="RHEA:64177"/>
    </physiologicalReaction>
</comment>
<comment type="catalytic activity">
    <reaction evidence="12">
        <text>N-(9Z-octadecenoyl)-L-tyrosine + H2O = L-tyrosine + (9Z)-octadecenoate</text>
        <dbReference type="Rhea" id="RHEA:64184"/>
        <dbReference type="ChEBI" id="CHEBI:15377"/>
        <dbReference type="ChEBI" id="CHEBI:30823"/>
        <dbReference type="ChEBI" id="CHEBI:58315"/>
        <dbReference type="ChEBI" id="CHEBI:149734"/>
    </reaction>
    <physiologicalReaction direction="left-to-right" evidence="12">
        <dbReference type="Rhea" id="RHEA:64185"/>
    </physiologicalReaction>
</comment>
<evidence type="ECO:0000256" key="18">
    <source>
        <dbReference type="ARBA" id="ARBA00048579"/>
    </source>
</evidence>
<dbReference type="Gene3D" id="1.10.150.900">
    <property type="match status" value="1"/>
</dbReference>
<comment type="catalytic activity">
    <reaction evidence="17">
        <text>N-(5Z,8Z,11Z,14Z)-eicosatetraenoyl-glycine + H2O = (5Z,8Z,11Z,14Z)-eicosatetraenoate + glycine</text>
        <dbReference type="Rhea" id="RHEA:64108"/>
        <dbReference type="ChEBI" id="CHEBI:15377"/>
        <dbReference type="ChEBI" id="CHEBI:32395"/>
        <dbReference type="ChEBI" id="CHEBI:57305"/>
        <dbReference type="ChEBI" id="CHEBI:59002"/>
    </reaction>
    <physiologicalReaction direction="left-to-right" evidence="17">
        <dbReference type="Rhea" id="RHEA:64109"/>
    </physiologicalReaction>
    <physiologicalReaction direction="right-to-left" evidence="17">
        <dbReference type="Rhea" id="RHEA:64110"/>
    </physiologicalReaction>
</comment>
<evidence type="ECO:0000256" key="24">
    <source>
        <dbReference type="ARBA" id="ARBA00048879"/>
    </source>
</evidence>
<keyword evidence="27" id="KW-0732">Signal</keyword>
<evidence type="ECO:0000256" key="4">
    <source>
        <dbReference type="ARBA" id="ARBA00022723"/>
    </source>
</evidence>
<evidence type="ECO:0000256" key="9">
    <source>
        <dbReference type="ARBA" id="ARBA00047450"/>
    </source>
</evidence>
<comment type="catalytic activity">
    <reaction evidence="13">
        <text>(5Z,8Z,11Z,14Z)-eicosatetraenoate + L-phenylalanine = N-(5Z,8Z,11Z,14Z-eicosatetraenoyl)-L-phenylalanine + H2O</text>
        <dbReference type="Rhea" id="RHEA:51312"/>
        <dbReference type="ChEBI" id="CHEBI:15377"/>
        <dbReference type="ChEBI" id="CHEBI:32395"/>
        <dbReference type="ChEBI" id="CHEBI:58095"/>
        <dbReference type="ChEBI" id="CHEBI:134022"/>
    </reaction>
    <physiologicalReaction direction="left-to-right" evidence="13">
        <dbReference type="Rhea" id="RHEA:51313"/>
    </physiologicalReaction>
    <physiologicalReaction direction="right-to-left" evidence="13">
        <dbReference type="Rhea" id="RHEA:51314"/>
    </physiologicalReaction>
</comment>
<dbReference type="Proteomes" id="UP001158576">
    <property type="component" value="Chromosome XSR"/>
</dbReference>
<comment type="catalytic activity">
    <reaction evidence="11">
        <text>N-octadecanoyl-L-phenylalanine + H2O = octadecanoate + L-phenylalanine</text>
        <dbReference type="Rhea" id="RHEA:64128"/>
        <dbReference type="ChEBI" id="CHEBI:15377"/>
        <dbReference type="ChEBI" id="CHEBI:25629"/>
        <dbReference type="ChEBI" id="CHEBI:58095"/>
        <dbReference type="ChEBI" id="CHEBI:149700"/>
    </reaction>
    <physiologicalReaction direction="left-to-right" evidence="11">
        <dbReference type="Rhea" id="RHEA:64129"/>
    </physiologicalReaction>
</comment>
<feature type="chain" id="PRO_5045429973" evidence="27">
    <location>
        <begin position="23"/>
        <end position="506"/>
    </location>
</feature>
<evidence type="ECO:0000256" key="15">
    <source>
        <dbReference type="ARBA" id="ARBA00048145"/>
    </source>
</evidence>
<comment type="catalytic activity">
    <reaction evidence="9">
        <text>(9Z)-octadecenoate + glycine = N-(9Z-octadecenoyl)glycine + H2O</text>
        <dbReference type="Rhea" id="RHEA:51316"/>
        <dbReference type="ChEBI" id="CHEBI:15377"/>
        <dbReference type="ChEBI" id="CHEBI:30823"/>
        <dbReference type="ChEBI" id="CHEBI:57305"/>
        <dbReference type="ChEBI" id="CHEBI:133992"/>
    </reaction>
    <physiologicalReaction direction="right-to-left" evidence="9">
        <dbReference type="Rhea" id="RHEA:51318"/>
    </physiologicalReaction>
</comment>